<dbReference type="OrthoDB" id="10015001at2759"/>
<organism evidence="4 5">
    <name type="scientific">Danionella cerebrum</name>
    <dbReference type="NCBI Taxonomy" id="2873325"/>
    <lineage>
        <taxon>Eukaryota</taxon>
        <taxon>Metazoa</taxon>
        <taxon>Chordata</taxon>
        <taxon>Craniata</taxon>
        <taxon>Vertebrata</taxon>
        <taxon>Euteleostomi</taxon>
        <taxon>Actinopterygii</taxon>
        <taxon>Neopterygii</taxon>
        <taxon>Teleostei</taxon>
        <taxon>Ostariophysi</taxon>
        <taxon>Cypriniformes</taxon>
        <taxon>Danionidae</taxon>
        <taxon>Danioninae</taxon>
        <taxon>Danionella</taxon>
    </lineage>
</organism>
<sequence length="531" mass="62236">YSPKLLLGMDERTFLETSSYSQVVFNDVPQSYPPNKSVICTYTITGALEPDSRDWIGVFKVGWNSTQQYFNYVWVEPRPSEHVGPQQVLFKESYLPKDDGEFYQFCYVDSAAHVKGASTPFCFQDPVESSLDFTPEKDLLVITTQEQVEEMEKQKEDLVKEIKDLKERNEMLKEELDERRLEIDGLKEQAEKMEKEKEDLVKENEDLKETKQILKEELDERLLEICRLRSKLEEHKSKEYEESPLSDIQIFSATDESSVNQEKYERALQKILQLKEERAKLREQLELQNAEILRLNTSLKEKEQRFCKSQDQNKLLQVDVQTSKKDNKRLQMEIQELKKKILEDKRAEDDAFEISKSEQEAQEKSTVQIQALLAQLTEAQEQRRRETRNCKDANIRAEAAELEVKRLKQQIEEMNCTPSDRQKLEEKDEEIKQLRRRLFDYQVASVSGPSASYENTEALADHIYDTVDEHTENPAQTDTQTLVCKRCHECFPGISEAELAQHEQSHKVCPFCLLNCDDWQQGEFEDHVYSH</sequence>
<dbReference type="STRING" id="623744.A0A553RKV3"/>
<evidence type="ECO:0000259" key="3">
    <source>
        <dbReference type="Pfam" id="PF17751"/>
    </source>
</evidence>
<dbReference type="CDD" id="cd21968">
    <property type="entry name" value="Zn-C2H2_CALCOCO2"/>
    <property type="match status" value="1"/>
</dbReference>
<dbReference type="EMBL" id="SRMA01023882">
    <property type="protein sequence ID" value="TRZ02809.1"/>
    <property type="molecule type" value="Genomic_DNA"/>
</dbReference>
<dbReference type="Proteomes" id="UP000316079">
    <property type="component" value="Unassembled WGS sequence"/>
</dbReference>
<evidence type="ECO:0000313" key="4">
    <source>
        <dbReference type="EMBL" id="TRZ02809.1"/>
    </source>
</evidence>
<feature type="domain" description="SKICH" evidence="3">
    <location>
        <begin position="23"/>
        <end position="123"/>
    </location>
</feature>
<feature type="coiled-coil region" evidence="2">
    <location>
        <begin position="264"/>
        <end position="444"/>
    </location>
</feature>
<keyword evidence="1 2" id="KW-0175">Coiled coil</keyword>
<accession>A0A553RKV3</accession>
<evidence type="ECO:0000256" key="1">
    <source>
        <dbReference type="ARBA" id="ARBA00023054"/>
    </source>
</evidence>
<dbReference type="Gene3D" id="2.60.40.2840">
    <property type="match status" value="1"/>
</dbReference>
<dbReference type="Pfam" id="PF17751">
    <property type="entry name" value="SKICH"/>
    <property type="match status" value="1"/>
</dbReference>
<dbReference type="InterPro" id="IPR041611">
    <property type="entry name" value="SKICH"/>
</dbReference>
<comment type="caution">
    <text evidence="4">The sequence shown here is derived from an EMBL/GenBank/DDBJ whole genome shotgun (WGS) entry which is preliminary data.</text>
</comment>
<name>A0A553RKV3_9TELE</name>
<evidence type="ECO:0000256" key="2">
    <source>
        <dbReference type="SAM" id="Coils"/>
    </source>
</evidence>
<reference evidence="4 5" key="1">
    <citation type="journal article" date="2019" name="Sci. Data">
        <title>Hybrid genome assembly and annotation of Danionella translucida.</title>
        <authorList>
            <person name="Kadobianskyi M."/>
            <person name="Schulze L."/>
            <person name="Schuelke M."/>
            <person name="Judkewitz B."/>
        </authorList>
    </citation>
    <scope>NUCLEOTIDE SEQUENCE [LARGE SCALE GENOMIC DNA]</scope>
    <source>
        <strain evidence="4 5">Bolton</strain>
    </source>
</reference>
<feature type="coiled-coil region" evidence="2">
    <location>
        <begin position="141"/>
        <end position="224"/>
    </location>
</feature>
<dbReference type="PANTHER" id="PTHR31915">
    <property type="entry name" value="SKICH DOMAIN-CONTAINING PROTEIN"/>
    <property type="match status" value="1"/>
</dbReference>
<evidence type="ECO:0000313" key="5">
    <source>
        <dbReference type="Proteomes" id="UP000316079"/>
    </source>
</evidence>
<keyword evidence="5" id="KW-1185">Reference proteome</keyword>
<dbReference type="PANTHER" id="PTHR31915:SF10">
    <property type="entry name" value="CALCIUM-BINDING AND COILED-COIL DOMAIN 2"/>
    <property type="match status" value="1"/>
</dbReference>
<gene>
    <name evidence="4" type="ORF">DNTS_017690</name>
</gene>
<proteinExistence type="predicted"/>
<dbReference type="InterPro" id="IPR051002">
    <property type="entry name" value="UBA_autophagy_assoc_protein"/>
</dbReference>
<protein>
    <recommendedName>
        <fullName evidence="3">SKICH domain-containing protein</fullName>
    </recommendedName>
</protein>
<feature type="non-terminal residue" evidence="4">
    <location>
        <position position="1"/>
    </location>
</feature>
<dbReference type="AlphaFoldDB" id="A0A553RKV3"/>